<gene>
    <name evidence="1" type="ORF">ACERK3_09160</name>
</gene>
<accession>A0ABV4U557</accession>
<reference evidence="1 2" key="1">
    <citation type="submission" date="2024-08" db="EMBL/GenBank/DDBJ databases">
        <title>Whole-genome sequencing of halo(alkali)philic microorganisms from hypersaline lakes.</title>
        <authorList>
            <person name="Sorokin D.Y."/>
            <person name="Merkel A.Y."/>
            <person name="Messina E."/>
            <person name="Yakimov M."/>
        </authorList>
    </citation>
    <scope>NUCLEOTIDE SEQUENCE [LARGE SCALE GENOMIC DNA]</scope>
    <source>
        <strain evidence="1 2">AB-hyl4</strain>
    </source>
</reference>
<dbReference type="EMBL" id="JBGUBD010000005">
    <property type="protein sequence ID" value="MFA9478462.1"/>
    <property type="molecule type" value="Genomic_DNA"/>
</dbReference>
<dbReference type="Proteomes" id="UP001575105">
    <property type="component" value="Unassembled WGS sequence"/>
</dbReference>
<protein>
    <recommendedName>
        <fullName evidence="3">HEPN domain-containing protein</fullName>
    </recommendedName>
</protein>
<dbReference type="RefSeq" id="WP_425345389.1">
    <property type="nucleotide sequence ID" value="NZ_JBGUBD010000005.1"/>
</dbReference>
<name>A0ABV4U557_9BACT</name>
<keyword evidence="2" id="KW-1185">Reference proteome</keyword>
<proteinExistence type="predicted"/>
<evidence type="ECO:0008006" key="3">
    <source>
        <dbReference type="Google" id="ProtNLM"/>
    </source>
</evidence>
<evidence type="ECO:0000313" key="1">
    <source>
        <dbReference type="EMBL" id="MFA9478462.1"/>
    </source>
</evidence>
<comment type="caution">
    <text evidence="1">The sequence shown here is derived from an EMBL/GenBank/DDBJ whole genome shotgun (WGS) entry which is preliminary data.</text>
</comment>
<sequence length="84" mass="9628">MELAKAIQGGSVDFVDHCGELWALMEDEFGMDKTARFCLDMLYSEAVVCPEDHDLNEVRDEYRKDVMAACEFVLQQAKSWEPYG</sequence>
<evidence type="ECO:0000313" key="2">
    <source>
        <dbReference type="Proteomes" id="UP001575105"/>
    </source>
</evidence>
<organism evidence="1 2">
    <name type="scientific">Natronomicrosphaera hydrolytica</name>
    <dbReference type="NCBI Taxonomy" id="3242702"/>
    <lineage>
        <taxon>Bacteria</taxon>
        <taxon>Pseudomonadati</taxon>
        <taxon>Planctomycetota</taxon>
        <taxon>Phycisphaerae</taxon>
        <taxon>Phycisphaerales</taxon>
        <taxon>Phycisphaeraceae</taxon>
        <taxon>Natronomicrosphaera</taxon>
    </lineage>
</organism>